<organism evidence="3">
    <name type="scientific">Caenorhabditis brenneri</name>
    <name type="common">Nematode worm</name>
    <dbReference type="NCBI Taxonomy" id="135651"/>
    <lineage>
        <taxon>Eukaryota</taxon>
        <taxon>Metazoa</taxon>
        <taxon>Ecdysozoa</taxon>
        <taxon>Nematoda</taxon>
        <taxon>Chromadorea</taxon>
        <taxon>Rhabditida</taxon>
        <taxon>Rhabditina</taxon>
        <taxon>Rhabditomorpha</taxon>
        <taxon>Rhabditoidea</taxon>
        <taxon>Rhabditidae</taxon>
        <taxon>Peloderinae</taxon>
        <taxon>Caenorhabditis</taxon>
    </lineage>
</organism>
<dbReference type="InParanoid" id="G0NVG6"/>
<reference evidence="3" key="1">
    <citation type="submission" date="2011-07" db="EMBL/GenBank/DDBJ databases">
        <authorList>
            <consortium name="Caenorhabditis brenneri Sequencing and Analysis Consortium"/>
            <person name="Wilson R.K."/>
        </authorList>
    </citation>
    <scope>NUCLEOTIDE SEQUENCE [LARGE SCALE GENOMIC DNA]</scope>
    <source>
        <strain evidence="3">PB2801</strain>
    </source>
</reference>
<proteinExistence type="predicted"/>
<keyword evidence="1" id="KW-0732">Signal</keyword>
<feature type="chain" id="PRO_5003405840" evidence="1">
    <location>
        <begin position="22"/>
        <end position="141"/>
    </location>
</feature>
<gene>
    <name evidence="2" type="ORF">CAEBREN_19678</name>
</gene>
<dbReference type="HOGENOM" id="CLU_1827002_0_0_1"/>
<evidence type="ECO:0000256" key="1">
    <source>
        <dbReference type="SAM" id="SignalP"/>
    </source>
</evidence>
<keyword evidence="3" id="KW-1185">Reference proteome</keyword>
<sequence>MSPLISSLAFCIFLFVANVEAQKTYFQFKGVFICPKNFLWREIRLIEDDGSPSKNEEVSEWFSSYSFAPHKFEIKGEDYDDNGDYFEIQLLIRHTCTDDGRTLQYRYDVGEFEESWIVSTTHTRDLEIDILNKGDESFTDL</sequence>
<name>G0NVG6_CAEBE</name>
<accession>G0NVG6</accession>
<dbReference type="Proteomes" id="UP000008068">
    <property type="component" value="Unassembled WGS sequence"/>
</dbReference>
<evidence type="ECO:0000313" key="3">
    <source>
        <dbReference type="Proteomes" id="UP000008068"/>
    </source>
</evidence>
<dbReference type="EMBL" id="GL379956">
    <property type="protein sequence ID" value="EGT38355.1"/>
    <property type="molecule type" value="Genomic_DNA"/>
</dbReference>
<evidence type="ECO:0000313" key="2">
    <source>
        <dbReference type="EMBL" id="EGT38355.1"/>
    </source>
</evidence>
<feature type="signal peptide" evidence="1">
    <location>
        <begin position="1"/>
        <end position="21"/>
    </location>
</feature>
<dbReference type="AlphaFoldDB" id="G0NVG6"/>
<protein>
    <submittedName>
        <fullName evidence="2">Uncharacterized protein</fullName>
    </submittedName>
</protein>